<dbReference type="EMBL" id="PEDL01000001">
    <property type="protein sequence ID" value="PHV72315.1"/>
    <property type="molecule type" value="Genomic_DNA"/>
</dbReference>
<sequence>MRQSYEIAQARNYILQTFVDPTILKERYPNLLISEIAPQIVNIEVLPGGEESFQELQVNARFLTIPLLLGLNADGALAASNISVLHNYPYGELRGRGVIIGFVDTGIDYTNPLFKEANNTTRIEAIWDQTIEGSPPEGFQYGSEYLREKINEALASPDPYTVVPSRDEIGHGTFLAGVAAGKDSTGEEDYTGGAPDAIIVMVKLRPARAYLRRYYLIDDEVVAYQEDDLIAGITYLENLAIRVGRPIVFCIGVGGNFGAHNGRNITEQYLETLSFFQGGIIVIAAGNEANSGHHYSGKVESGESQTLEINVAEGENGIVLFLWSAVPNKVTISVKSPLGQVVEKIPAIPNLQQTYRFNLEKTVLSVTYIYPEPQTGGQQIRMFFDDPTPGLWSLTVYGENVVDGVYNIWLQRNGFILPDTRFLQPDPQITVQIPCTSRSPIVAGGYDYVDQSIYISSGRGPTTDNIIKPDLVAPCVNILGPTPGGGYTTFTGTSAAAAITASACALLMQWAVINGNLVGINTRIARAILIRGATRTKGVIYPNSIEGYGKLDLKNSIAQVY</sequence>
<keyword evidence="2" id="KW-1185">Reference proteome</keyword>
<dbReference type="Proteomes" id="UP000224460">
    <property type="component" value="Unassembled WGS sequence"/>
</dbReference>
<evidence type="ECO:0000313" key="1">
    <source>
        <dbReference type="EMBL" id="PHV72315.1"/>
    </source>
</evidence>
<protein>
    <submittedName>
        <fullName evidence="1">Peptidase S8</fullName>
    </submittedName>
</protein>
<evidence type="ECO:0000313" key="2">
    <source>
        <dbReference type="Proteomes" id="UP000224460"/>
    </source>
</evidence>
<name>A0AC61DG55_9FIRM</name>
<reference evidence="1" key="1">
    <citation type="submission" date="2017-10" db="EMBL/GenBank/DDBJ databases">
        <title>Genome sequence of cellulolytic Lachnospiraceae bacterium XHS1971 isolated from hotspring sediment.</title>
        <authorList>
            <person name="Vasudevan G."/>
            <person name="Joshi A.J."/>
            <person name="Hivarkar S."/>
            <person name="Lanjekar V.B."/>
            <person name="Dhakephalkar P.K."/>
            <person name="Dagar S."/>
        </authorList>
    </citation>
    <scope>NUCLEOTIDE SEQUENCE</scope>
    <source>
        <strain evidence="1">XHS1971</strain>
    </source>
</reference>
<comment type="caution">
    <text evidence="1">The sequence shown here is derived from an EMBL/GenBank/DDBJ whole genome shotgun (WGS) entry which is preliminary data.</text>
</comment>
<gene>
    <name evidence="1" type="ORF">CS063_02230</name>
</gene>
<accession>A0AC61DG55</accession>
<organism evidence="1 2">
    <name type="scientific">Sporanaerobium hydrogeniformans</name>
    <dbReference type="NCBI Taxonomy" id="3072179"/>
    <lineage>
        <taxon>Bacteria</taxon>
        <taxon>Bacillati</taxon>
        <taxon>Bacillota</taxon>
        <taxon>Clostridia</taxon>
        <taxon>Lachnospirales</taxon>
        <taxon>Lachnospiraceae</taxon>
        <taxon>Sporanaerobium</taxon>
    </lineage>
</organism>
<proteinExistence type="predicted"/>